<dbReference type="InterPro" id="IPR026444">
    <property type="entry name" value="Secre_tail"/>
</dbReference>
<proteinExistence type="predicted"/>
<evidence type="ECO:0000313" key="3">
    <source>
        <dbReference type="EMBL" id="MBW7465593.1"/>
    </source>
</evidence>
<dbReference type="Gene3D" id="2.60.40.10">
    <property type="entry name" value="Immunoglobulins"/>
    <property type="match status" value="1"/>
</dbReference>
<feature type="chain" id="PRO_5046818863" evidence="1">
    <location>
        <begin position="21"/>
        <end position="504"/>
    </location>
</feature>
<keyword evidence="1" id="KW-0732">Signal</keyword>
<dbReference type="EMBL" id="JAHYXK010000001">
    <property type="protein sequence ID" value="MBW7465593.1"/>
    <property type="molecule type" value="Genomic_DNA"/>
</dbReference>
<name>A0ABS7CPA0_9BACT</name>
<dbReference type="RefSeq" id="WP_219875481.1">
    <property type="nucleotide sequence ID" value="NZ_JAHYXK010000001.1"/>
</dbReference>
<organism evidence="3 4">
    <name type="scientific">Pontibacter aydingkolensis</name>
    <dbReference type="NCBI Taxonomy" id="1911536"/>
    <lineage>
        <taxon>Bacteria</taxon>
        <taxon>Pseudomonadati</taxon>
        <taxon>Bacteroidota</taxon>
        <taxon>Cytophagia</taxon>
        <taxon>Cytophagales</taxon>
        <taxon>Hymenobacteraceae</taxon>
        <taxon>Pontibacter</taxon>
    </lineage>
</organism>
<dbReference type="Pfam" id="PF18962">
    <property type="entry name" value="Por_Secre_tail"/>
    <property type="match status" value="1"/>
</dbReference>
<comment type="caution">
    <text evidence="3">The sequence shown here is derived from an EMBL/GenBank/DDBJ whole genome shotgun (WGS) entry which is preliminary data.</text>
</comment>
<evidence type="ECO:0000259" key="2">
    <source>
        <dbReference type="Pfam" id="PF18962"/>
    </source>
</evidence>
<evidence type="ECO:0000313" key="4">
    <source>
        <dbReference type="Proteomes" id="UP000813018"/>
    </source>
</evidence>
<keyword evidence="4" id="KW-1185">Reference proteome</keyword>
<reference evidence="3 4" key="1">
    <citation type="journal article" date="2016" name="Int. J. Syst. Evol. Microbiol.">
        <title>Pontibacter aydingkolensis sp. nov., isolated from soil of a salt lake.</title>
        <authorList>
            <person name="Osman G."/>
            <person name="Zhang T."/>
            <person name="Lou K."/>
            <person name="Gao Y."/>
            <person name="Chang W."/>
            <person name="Lin Q."/>
            <person name="Yang H.M."/>
            <person name="Huo X.D."/>
            <person name="Wang N."/>
        </authorList>
    </citation>
    <scope>NUCLEOTIDE SEQUENCE [LARGE SCALE GENOMIC DNA]</scope>
    <source>
        <strain evidence="3 4">KACC 19255</strain>
    </source>
</reference>
<feature type="signal peptide" evidence="1">
    <location>
        <begin position="1"/>
        <end position="20"/>
    </location>
</feature>
<dbReference type="NCBIfam" id="TIGR04183">
    <property type="entry name" value="Por_Secre_tail"/>
    <property type="match status" value="1"/>
</dbReference>
<feature type="domain" description="Secretion system C-terminal sorting" evidence="2">
    <location>
        <begin position="423"/>
        <end position="502"/>
    </location>
</feature>
<evidence type="ECO:0000256" key="1">
    <source>
        <dbReference type="SAM" id="SignalP"/>
    </source>
</evidence>
<dbReference type="InterPro" id="IPR013783">
    <property type="entry name" value="Ig-like_fold"/>
</dbReference>
<protein>
    <submittedName>
        <fullName evidence="3">T9SS type A sorting domain-containing protein</fullName>
    </submittedName>
</protein>
<accession>A0ABS7CPA0</accession>
<dbReference type="Proteomes" id="UP000813018">
    <property type="component" value="Unassembled WGS sequence"/>
</dbReference>
<gene>
    <name evidence="3" type="ORF">K0O23_00820</name>
</gene>
<sequence>MKRHILLFALILFSLHNLRAQGTCIQTDACFEYKLLGATRFNDETVKLMYTVKILCGNKLDYIAFELPEGSKAATPANVLQQNNDYVVRNGKTSNQGQNQIDTEFNALQFNAKNTAAINNGQEDLFEFYLTNEDYNTLAATGMRVQTKTSNGTIGQVMFDLNACATVPAPGQDPNTRCELDLGEATFSFIDAISFPDGNTTVRFLVKNNTATDLTQLLIETPNTSAPIAVSSGNNGSAYKAKYNYSTTIDQDANLITFNSQNTKGYANGRTDIFAIIVPTTAYETDPFFQITLFAGNTVVSTGFNTQTCKDTPINPLAVELISFEGISTKSGIELNWSTASETDNAGFEVERSQDGKSFDKIETVAGAGNSTVKVSYTFTDATAGKGTHYYRLKQTDHSGAFEYSSLIAVTQTQSITTDNLSVYPNPATGNYFTVGLKNNVASQSTTALQIMDTNGHVVYNQQVASGTQQMDLSLSELKLPGGIYLVKLHYGSQTETKKLIIPR</sequence>